<dbReference type="GO" id="GO:0005509">
    <property type="term" value="F:calcium ion binding"/>
    <property type="evidence" value="ECO:0007669"/>
    <property type="project" value="InterPro"/>
</dbReference>
<dbReference type="EMBL" id="MU001787">
    <property type="protein sequence ID" value="KAF2798263.1"/>
    <property type="molecule type" value="Genomic_DNA"/>
</dbReference>
<dbReference type="InterPro" id="IPR001192">
    <property type="entry name" value="PI-PLC_fam"/>
</dbReference>
<dbReference type="CDD" id="cd00275">
    <property type="entry name" value="C2_PLC_like"/>
    <property type="match status" value="1"/>
</dbReference>
<dbReference type="CDD" id="cd08598">
    <property type="entry name" value="PI-PLC1c_yeast"/>
    <property type="match status" value="1"/>
</dbReference>
<dbReference type="PRINTS" id="PR00390">
    <property type="entry name" value="PHPHLIPASEC"/>
</dbReference>
<evidence type="ECO:0000256" key="3">
    <source>
        <dbReference type="ARBA" id="ARBA00022963"/>
    </source>
</evidence>
<dbReference type="FunFam" id="3.20.20.190:FF:000049">
    <property type="entry name" value="Phosphoinositide phospholipase C"/>
    <property type="match status" value="1"/>
</dbReference>
<keyword evidence="5" id="KW-0807">Transducer</keyword>
<dbReference type="Pfam" id="PF00388">
    <property type="entry name" value="PI-PLC-X"/>
    <property type="match status" value="1"/>
</dbReference>
<dbReference type="PROSITE" id="PS50007">
    <property type="entry name" value="PIPLC_X_DOMAIN"/>
    <property type="match status" value="1"/>
</dbReference>
<dbReference type="SMART" id="SM00239">
    <property type="entry name" value="C2"/>
    <property type="match status" value="1"/>
</dbReference>
<organism evidence="12 13">
    <name type="scientific">Melanomma pulvis-pyrius CBS 109.77</name>
    <dbReference type="NCBI Taxonomy" id="1314802"/>
    <lineage>
        <taxon>Eukaryota</taxon>
        <taxon>Fungi</taxon>
        <taxon>Dikarya</taxon>
        <taxon>Ascomycota</taxon>
        <taxon>Pezizomycotina</taxon>
        <taxon>Dothideomycetes</taxon>
        <taxon>Pleosporomycetidae</taxon>
        <taxon>Pleosporales</taxon>
        <taxon>Melanommataceae</taxon>
        <taxon>Melanomma</taxon>
    </lineage>
</organism>
<feature type="domain" description="PH" evidence="8">
    <location>
        <begin position="208"/>
        <end position="320"/>
    </location>
</feature>
<feature type="domain" description="C2" evidence="9">
    <location>
        <begin position="883"/>
        <end position="1037"/>
    </location>
</feature>
<evidence type="ECO:0000259" key="11">
    <source>
        <dbReference type="PROSITE" id="PS50222"/>
    </source>
</evidence>
<gene>
    <name evidence="12" type="ORF">K505DRAFT_333542</name>
</gene>
<dbReference type="PROSITE" id="PS50003">
    <property type="entry name" value="PH_DOMAIN"/>
    <property type="match status" value="1"/>
</dbReference>
<keyword evidence="2 6" id="KW-0378">Hydrolase</keyword>
<dbReference type="PROSITE" id="PS50004">
    <property type="entry name" value="C2"/>
    <property type="match status" value="1"/>
</dbReference>
<dbReference type="SMART" id="SM00149">
    <property type="entry name" value="PLCYc"/>
    <property type="match status" value="1"/>
</dbReference>
<evidence type="ECO:0000313" key="13">
    <source>
        <dbReference type="Proteomes" id="UP000799757"/>
    </source>
</evidence>
<dbReference type="InterPro" id="IPR001711">
    <property type="entry name" value="PLipase_C_Pinositol-sp_Y"/>
</dbReference>
<dbReference type="InterPro" id="IPR037755">
    <property type="entry name" value="Plc1_PH"/>
</dbReference>
<dbReference type="InterPro" id="IPR000909">
    <property type="entry name" value="PLipase_C_PInositol-sp_X_dom"/>
</dbReference>
<dbReference type="PROSITE" id="PS50222">
    <property type="entry name" value="EF_HAND_2"/>
    <property type="match status" value="1"/>
</dbReference>
<feature type="domain" description="EF-hand" evidence="11">
    <location>
        <begin position="377"/>
        <end position="412"/>
    </location>
</feature>
<evidence type="ECO:0000256" key="5">
    <source>
        <dbReference type="ARBA" id="ARBA00023224"/>
    </source>
</evidence>
<keyword evidence="13" id="KW-1185">Reference proteome</keyword>
<dbReference type="SUPFAM" id="SSF50729">
    <property type="entry name" value="PH domain-like"/>
    <property type="match status" value="1"/>
</dbReference>
<dbReference type="Pfam" id="PF00387">
    <property type="entry name" value="PI-PLC-Y"/>
    <property type="match status" value="1"/>
</dbReference>
<dbReference type="Proteomes" id="UP000799757">
    <property type="component" value="Unassembled WGS sequence"/>
</dbReference>
<feature type="compositionally biased region" description="Low complexity" evidence="7">
    <location>
        <begin position="713"/>
        <end position="730"/>
    </location>
</feature>
<dbReference type="Gene3D" id="1.10.238.10">
    <property type="entry name" value="EF-hand"/>
    <property type="match status" value="2"/>
</dbReference>
<keyword evidence="3 6" id="KW-0442">Lipid degradation</keyword>
<keyword evidence="4 6" id="KW-0443">Lipid metabolism</keyword>
<evidence type="ECO:0000256" key="4">
    <source>
        <dbReference type="ARBA" id="ARBA00023098"/>
    </source>
</evidence>
<feature type="compositionally biased region" description="Polar residues" evidence="7">
    <location>
        <begin position="53"/>
        <end position="66"/>
    </location>
</feature>
<dbReference type="InterPro" id="IPR000008">
    <property type="entry name" value="C2_dom"/>
</dbReference>
<feature type="region of interest" description="Disordered" evidence="7">
    <location>
        <begin position="690"/>
        <end position="754"/>
    </location>
</feature>
<evidence type="ECO:0000259" key="8">
    <source>
        <dbReference type="PROSITE" id="PS50003"/>
    </source>
</evidence>
<dbReference type="CDD" id="cd16207">
    <property type="entry name" value="EFh_ScPlc1p_like"/>
    <property type="match status" value="1"/>
</dbReference>
<evidence type="ECO:0000259" key="10">
    <source>
        <dbReference type="PROSITE" id="PS50008"/>
    </source>
</evidence>
<evidence type="ECO:0000256" key="2">
    <source>
        <dbReference type="ARBA" id="ARBA00022801"/>
    </source>
</evidence>
<dbReference type="SMART" id="SM00148">
    <property type="entry name" value="PLCXc"/>
    <property type="match status" value="1"/>
</dbReference>
<dbReference type="GO" id="GO:0048015">
    <property type="term" value="P:phosphatidylinositol-mediated signaling"/>
    <property type="evidence" value="ECO:0007669"/>
    <property type="project" value="TreeGrafter"/>
</dbReference>
<feature type="compositionally biased region" description="Low complexity" evidence="7">
    <location>
        <begin position="88"/>
        <end position="103"/>
    </location>
</feature>
<evidence type="ECO:0000256" key="6">
    <source>
        <dbReference type="RuleBase" id="RU361133"/>
    </source>
</evidence>
<dbReference type="SUPFAM" id="SSF47473">
    <property type="entry name" value="EF-hand"/>
    <property type="match status" value="1"/>
</dbReference>
<reference evidence="12" key="1">
    <citation type="journal article" date="2020" name="Stud. Mycol.">
        <title>101 Dothideomycetes genomes: a test case for predicting lifestyles and emergence of pathogens.</title>
        <authorList>
            <person name="Haridas S."/>
            <person name="Albert R."/>
            <person name="Binder M."/>
            <person name="Bloem J."/>
            <person name="Labutti K."/>
            <person name="Salamov A."/>
            <person name="Andreopoulos B."/>
            <person name="Baker S."/>
            <person name="Barry K."/>
            <person name="Bills G."/>
            <person name="Bluhm B."/>
            <person name="Cannon C."/>
            <person name="Castanera R."/>
            <person name="Culley D."/>
            <person name="Daum C."/>
            <person name="Ezra D."/>
            <person name="Gonzalez J."/>
            <person name="Henrissat B."/>
            <person name="Kuo A."/>
            <person name="Liang C."/>
            <person name="Lipzen A."/>
            <person name="Lutzoni F."/>
            <person name="Magnuson J."/>
            <person name="Mondo S."/>
            <person name="Nolan M."/>
            <person name="Ohm R."/>
            <person name="Pangilinan J."/>
            <person name="Park H.-J."/>
            <person name="Ramirez L."/>
            <person name="Alfaro M."/>
            <person name="Sun H."/>
            <person name="Tritt A."/>
            <person name="Yoshinaga Y."/>
            <person name="Zwiers L.-H."/>
            <person name="Turgeon B."/>
            <person name="Goodwin S."/>
            <person name="Spatafora J."/>
            <person name="Crous P."/>
            <person name="Grigoriev I."/>
        </authorList>
    </citation>
    <scope>NUCLEOTIDE SEQUENCE</scope>
    <source>
        <strain evidence="12">CBS 109.77</strain>
    </source>
</reference>
<dbReference type="PANTHER" id="PTHR10336:SF36">
    <property type="entry name" value="1-PHOSPHATIDYLINOSITOL 4,5-BISPHOSPHATE PHOSPHODIESTERASE BETA-4"/>
    <property type="match status" value="1"/>
</dbReference>
<sequence>MSHSTSTLHAALDHFNGESTRSRRPRGPSPQPSFRMTAAISIPSPRGIPSPAHTPSYSGAYGSVQSTPECLQPHSYASSPMPPLLALPESIFSPSSTPTSSPSAMAQALNKGPSLIRRVSRGAQGIPGKFRRVGSNSHRDKSSGPVIMRRRSDSRTAADSAFDVSDLDLNFDEEEAVEDFGEPTNALGISNRPSTIPDSTVVAPVRNSRLETGTLLKKVTKKERKEINLRLDQDSAKVFWDTSRPSKAFYIDDVREIRLGSEAKHYREEFGVPEAYERYWFTIVYSDTSRSKGKIKSMHLIAPDTGTFELWTRTLETVSRNRIDMMAGLLGFAEKSAKLVWQREMKKRFSGIDHIAEDEFMDLEGILELCRSLHINCSENTIRAYFQKADINESGSLNQKQFLYFVRRLKERKDIKRIYKQLVPDQHAEIGKDSFFAFLKNEQGVHPETNVQHWTAVFEKFARATKPKSTPTDGGDIPLPLTMNFPAFQTYMNSSSNSVFIPADPQLNHNRPLNEYFISSSHNTYLLGRQVAGVSSTEAYITALQKGCRCLEIDCWDGSDGKPIVVHGRTLTKSISFHDTIKVVNKYAFSESQYPLILSLEVHCNPEQQILMVKTMHEEFGDRLLLQALDLDSTILPPPEELKGKILIKVKAASETLDVKALATELSSRKRDRSFSSPWSRPVQLNDSIIPSSPLISSPPSMSPPERTHSFWASPRTSTTSTNATIPTSAHISSAEDSDSPHATAAEDKKKIKKTKTSNITKLLGDLGVLTRGYKFTDFDCHEANTHNHVFSVNERTFDRLTKPGTRTKQQLEEHNMRALMRVYPAGHRINSSNFEPLKFWRRGVQMVALNWQTYDLGQQLNEAMFAGGDDRTGYVLKPPELRLESPSPVVGHKRAPKKEVKFNVEIISAQQLPRPRGLAPEANINPYVEFEMHCAEDMGLNAIGVGGQDASAPNGHSGIGNPLRKRTRIVEGNGYNPEFKDEISMTVKTRYPSLVFVRWSVWNSLDARSTDHAPLATFTAKLGSIQQGYHHLPLFDSNGEQYLFSTLFCKIKKQDIVDARPEPTQALSDSRRSSMEPISPLLESSHCKPKGSFVKRLISRNTGDRKKKKDERTSSESKESDLELASRSSTFER</sequence>
<dbReference type="PROSITE" id="PS50008">
    <property type="entry name" value="PIPLC_Y_DOMAIN"/>
    <property type="match status" value="1"/>
</dbReference>
<accession>A0A6A6XQ34</accession>
<dbReference type="SUPFAM" id="SSF51695">
    <property type="entry name" value="PLC-like phosphodiesterases"/>
    <property type="match status" value="1"/>
</dbReference>
<dbReference type="CDD" id="cd13360">
    <property type="entry name" value="PH_PLC_fungal"/>
    <property type="match status" value="1"/>
</dbReference>
<dbReference type="InterPro" id="IPR011993">
    <property type="entry name" value="PH-like_dom_sf"/>
</dbReference>
<dbReference type="Gene3D" id="3.20.20.190">
    <property type="entry name" value="Phosphatidylinositol (PI) phosphodiesterase"/>
    <property type="match status" value="2"/>
</dbReference>
<feature type="region of interest" description="Disordered" evidence="7">
    <location>
        <begin position="1"/>
        <end position="66"/>
    </location>
</feature>
<evidence type="ECO:0000313" key="12">
    <source>
        <dbReference type="EMBL" id="KAF2798263.1"/>
    </source>
</evidence>
<dbReference type="OrthoDB" id="269822at2759"/>
<dbReference type="Gene3D" id="2.30.29.30">
    <property type="entry name" value="Pleckstrin-homology domain (PH domain)/Phosphotyrosine-binding domain (PTB)"/>
    <property type="match status" value="1"/>
</dbReference>
<dbReference type="Gene3D" id="2.60.40.150">
    <property type="entry name" value="C2 domain"/>
    <property type="match status" value="1"/>
</dbReference>
<dbReference type="GO" id="GO:0016042">
    <property type="term" value="P:lipid catabolic process"/>
    <property type="evidence" value="ECO:0007669"/>
    <property type="project" value="UniProtKB-KW"/>
</dbReference>
<feature type="domain" description="PI-PLC Y-box" evidence="10">
    <location>
        <begin position="764"/>
        <end position="883"/>
    </location>
</feature>
<feature type="compositionally biased region" description="Low complexity" evidence="7">
    <location>
        <begin position="38"/>
        <end position="51"/>
    </location>
</feature>
<dbReference type="FunFam" id="2.30.29.30:FF:000396">
    <property type="entry name" value="Phosphoinositide phospholipase C"/>
    <property type="match status" value="1"/>
</dbReference>
<dbReference type="PANTHER" id="PTHR10336">
    <property type="entry name" value="PHOSPHOINOSITIDE-SPECIFIC PHOSPHOLIPASE C FAMILY PROTEIN"/>
    <property type="match status" value="1"/>
</dbReference>
<protein>
    <recommendedName>
        <fullName evidence="1 6">Phosphoinositide phospholipase C</fullName>
        <ecNumber evidence="1 6">3.1.4.11</ecNumber>
    </recommendedName>
</protein>
<evidence type="ECO:0000259" key="9">
    <source>
        <dbReference type="PROSITE" id="PS50004"/>
    </source>
</evidence>
<evidence type="ECO:0000256" key="1">
    <source>
        <dbReference type="ARBA" id="ARBA00012368"/>
    </source>
</evidence>
<evidence type="ECO:0000256" key="7">
    <source>
        <dbReference type="SAM" id="MobiDB-lite"/>
    </source>
</evidence>
<dbReference type="InterPro" id="IPR017946">
    <property type="entry name" value="PLC-like_Pdiesterase_TIM-brl"/>
</dbReference>
<dbReference type="GO" id="GO:0004435">
    <property type="term" value="F:phosphatidylinositol-4,5-bisphosphate phospholipase C activity"/>
    <property type="evidence" value="ECO:0007669"/>
    <property type="project" value="UniProtKB-EC"/>
</dbReference>
<dbReference type="InterPro" id="IPR002048">
    <property type="entry name" value="EF_hand_dom"/>
</dbReference>
<proteinExistence type="predicted"/>
<dbReference type="InterPro" id="IPR001849">
    <property type="entry name" value="PH_domain"/>
</dbReference>
<dbReference type="AlphaFoldDB" id="A0A6A6XQ34"/>
<comment type="catalytic activity">
    <reaction evidence="6">
        <text>a 1,2-diacyl-sn-glycero-3-phospho-(1D-myo-inositol-4,5-bisphosphate) + H2O = 1D-myo-inositol 1,4,5-trisphosphate + a 1,2-diacyl-sn-glycerol + H(+)</text>
        <dbReference type="Rhea" id="RHEA:33179"/>
        <dbReference type="ChEBI" id="CHEBI:15377"/>
        <dbReference type="ChEBI" id="CHEBI:15378"/>
        <dbReference type="ChEBI" id="CHEBI:17815"/>
        <dbReference type="ChEBI" id="CHEBI:58456"/>
        <dbReference type="ChEBI" id="CHEBI:203600"/>
        <dbReference type="EC" id="3.1.4.11"/>
    </reaction>
</comment>
<feature type="region of interest" description="Disordered" evidence="7">
    <location>
        <begin position="122"/>
        <end position="158"/>
    </location>
</feature>
<feature type="region of interest" description="Disordered" evidence="7">
    <location>
        <begin position="1062"/>
        <end position="1134"/>
    </location>
</feature>
<feature type="compositionally biased region" description="Basic and acidic residues" evidence="7">
    <location>
        <begin position="1111"/>
        <end position="1122"/>
    </location>
</feature>
<dbReference type="EC" id="3.1.4.11" evidence="1 6"/>
<feature type="region of interest" description="Disordered" evidence="7">
    <location>
        <begin position="88"/>
        <end position="110"/>
    </location>
</feature>
<dbReference type="InterPro" id="IPR011992">
    <property type="entry name" value="EF-hand-dom_pair"/>
</dbReference>
<name>A0A6A6XQ34_9PLEO</name>
<dbReference type="SUPFAM" id="SSF49562">
    <property type="entry name" value="C2 domain (Calcium/lipid-binding domain, CaLB)"/>
    <property type="match status" value="1"/>
</dbReference>
<feature type="compositionally biased region" description="Low complexity" evidence="7">
    <location>
        <begin position="690"/>
        <end position="700"/>
    </location>
</feature>
<dbReference type="InterPro" id="IPR035892">
    <property type="entry name" value="C2_domain_sf"/>
</dbReference>
<dbReference type="GO" id="GO:0051209">
    <property type="term" value="P:release of sequestered calcium ion into cytosol"/>
    <property type="evidence" value="ECO:0007669"/>
    <property type="project" value="TreeGrafter"/>
</dbReference>